<organism evidence="1 2">
    <name type="scientific">Tetrabaena socialis</name>
    <dbReference type="NCBI Taxonomy" id="47790"/>
    <lineage>
        <taxon>Eukaryota</taxon>
        <taxon>Viridiplantae</taxon>
        <taxon>Chlorophyta</taxon>
        <taxon>core chlorophytes</taxon>
        <taxon>Chlorophyceae</taxon>
        <taxon>CS clade</taxon>
        <taxon>Chlamydomonadales</taxon>
        <taxon>Tetrabaenaceae</taxon>
        <taxon>Tetrabaena</taxon>
    </lineage>
</organism>
<accession>A0A2J7ZGI2</accession>
<proteinExistence type="predicted"/>
<feature type="non-terminal residue" evidence="1">
    <location>
        <position position="1"/>
    </location>
</feature>
<keyword evidence="2" id="KW-1185">Reference proteome</keyword>
<dbReference type="Proteomes" id="UP000236333">
    <property type="component" value="Unassembled WGS sequence"/>
</dbReference>
<dbReference type="InterPro" id="IPR015943">
    <property type="entry name" value="WD40/YVTN_repeat-like_dom_sf"/>
</dbReference>
<feature type="non-terminal residue" evidence="1">
    <location>
        <position position="176"/>
    </location>
</feature>
<reference evidence="1 2" key="1">
    <citation type="journal article" date="2017" name="Mol. Biol. Evol.">
        <title>The 4-celled Tetrabaena socialis nuclear genome reveals the essential components for genetic control of cell number at the origin of multicellularity in the volvocine lineage.</title>
        <authorList>
            <person name="Featherston J."/>
            <person name="Arakaki Y."/>
            <person name="Hanschen E.R."/>
            <person name="Ferris P.J."/>
            <person name="Michod R.E."/>
            <person name="Olson B.J.S.C."/>
            <person name="Nozaki H."/>
            <person name="Durand P.M."/>
        </authorList>
    </citation>
    <scope>NUCLEOTIDE SEQUENCE [LARGE SCALE GENOMIC DNA]</scope>
    <source>
        <strain evidence="1 2">NIES-571</strain>
    </source>
</reference>
<name>A0A2J7ZGI2_9CHLO</name>
<dbReference type="OrthoDB" id="20774at2759"/>
<dbReference type="EMBL" id="PGGS01003056">
    <property type="protein sequence ID" value="PNG99382.1"/>
    <property type="molecule type" value="Genomic_DNA"/>
</dbReference>
<protein>
    <submittedName>
        <fullName evidence="1">Splicing factor 3B subunit 3</fullName>
    </submittedName>
</protein>
<dbReference type="AlphaFoldDB" id="A0A2J7ZGI2"/>
<sequence length="176" mass="18832">FASDQCPEGFVSVVKSTLRILAVENVGDAFNTQACRLRYTPRKLLVHPETKLLLIAEADHAAVPLAEREDLQAKLAALAEEGGPVQGVEFNDELAALEEQFGAPKGQSGQWAGCLRIVDPATLSTVSVLEMDNNEAIVSVALADLAPPSGAHLQHIEKLLVVGCAKGLRYMPMDCE</sequence>
<evidence type="ECO:0000313" key="1">
    <source>
        <dbReference type="EMBL" id="PNG99382.1"/>
    </source>
</evidence>
<gene>
    <name evidence="1" type="ORF">TSOC_014842</name>
</gene>
<comment type="caution">
    <text evidence="1">The sequence shown here is derived from an EMBL/GenBank/DDBJ whole genome shotgun (WGS) entry which is preliminary data.</text>
</comment>
<dbReference type="Gene3D" id="2.130.10.10">
    <property type="entry name" value="YVTN repeat-like/Quinoprotein amine dehydrogenase"/>
    <property type="match status" value="1"/>
</dbReference>
<evidence type="ECO:0000313" key="2">
    <source>
        <dbReference type="Proteomes" id="UP000236333"/>
    </source>
</evidence>